<gene>
    <name evidence="1" type="ORF">D3272_20380</name>
</gene>
<organism evidence="1 2">
    <name type="scientific">Lichenibacterium ramalinae</name>
    <dbReference type="NCBI Taxonomy" id="2316527"/>
    <lineage>
        <taxon>Bacteria</taxon>
        <taxon>Pseudomonadati</taxon>
        <taxon>Pseudomonadota</taxon>
        <taxon>Alphaproteobacteria</taxon>
        <taxon>Hyphomicrobiales</taxon>
        <taxon>Lichenihabitantaceae</taxon>
        <taxon>Lichenibacterium</taxon>
    </lineage>
</organism>
<dbReference type="Proteomes" id="UP000289411">
    <property type="component" value="Unassembled WGS sequence"/>
</dbReference>
<dbReference type="AlphaFoldDB" id="A0A4Q2RAA3"/>
<protein>
    <submittedName>
        <fullName evidence="1">(2Fe-2S) ferredoxin domain-containing protein</fullName>
    </submittedName>
</protein>
<dbReference type="OrthoDB" id="7412671at2"/>
<name>A0A4Q2RAA3_9HYPH</name>
<dbReference type="RefSeq" id="WP_129221056.1">
    <property type="nucleotide sequence ID" value="NZ_QYBC01000019.1"/>
</dbReference>
<sequence>MGRDGTWKQVEAEWRDVVLVCRKCARKLDGGFGPDGEESLAKALRRSFDADPGRKLKARRRAIAVLEVGCLDICPKKAVVVVKGSEPGAMILVPKGAGIPDVVERLGLGPGSA</sequence>
<accession>A0A4Q2RAA3</accession>
<reference evidence="1 2" key="2">
    <citation type="submission" date="2019-02" db="EMBL/GenBank/DDBJ databases">
        <title>'Lichenibacterium ramalinii' gen. nov. sp. nov., 'Lichenibacterium minor' gen. nov. sp. nov.</title>
        <authorList>
            <person name="Pankratov T."/>
        </authorList>
    </citation>
    <scope>NUCLEOTIDE SEQUENCE [LARGE SCALE GENOMIC DNA]</scope>
    <source>
        <strain evidence="1 2">RmlP001</strain>
    </source>
</reference>
<dbReference type="EMBL" id="QYBC01000019">
    <property type="protein sequence ID" value="RYB02522.1"/>
    <property type="molecule type" value="Genomic_DNA"/>
</dbReference>
<comment type="caution">
    <text evidence="1">The sequence shown here is derived from an EMBL/GenBank/DDBJ whole genome shotgun (WGS) entry which is preliminary data.</text>
</comment>
<reference evidence="1 2" key="1">
    <citation type="submission" date="2018-09" db="EMBL/GenBank/DDBJ databases">
        <authorList>
            <person name="Grouzdev D.S."/>
            <person name="Krutkina M.S."/>
        </authorList>
    </citation>
    <scope>NUCLEOTIDE SEQUENCE [LARGE SCALE GENOMIC DNA]</scope>
    <source>
        <strain evidence="1 2">RmlP001</strain>
    </source>
</reference>
<keyword evidence="2" id="KW-1185">Reference proteome</keyword>
<proteinExistence type="predicted"/>
<evidence type="ECO:0000313" key="2">
    <source>
        <dbReference type="Proteomes" id="UP000289411"/>
    </source>
</evidence>
<evidence type="ECO:0000313" key="1">
    <source>
        <dbReference type="EMBL" id="RYB02522.1"/>
    </source>
</evidence>